<evidence type="ECO:0000259" key="1">
    <source>
        <dbReference type="Pfam" id="PF06985"/>
    </source>
</evidence>
<reference evidence="2" key="1">
    <citation type="submission" date="2018-03" db="EMBL/GenBank/DDBJ databases">
        <authorList>
            <person name="Guldener U."/>
        </authorList>
    </citation>
    <scope>NUCLEOTIDE SEQUENCE</scope>
</reference>
<gene>
    <name evidence="2" type="ORF">DNG_01738</name>
</gene>
<accession>A0AAE8MS33</accession>
<sequence>MPLTTLESNLAQHLDFVPWDSLPPTFRDAAVIVKALGLEYLWIDSLCIIQDSTEDWELESSKMANVYGGAYVTIAAVSSPDFRGGCFSKSGKPDICHRIRREEEGLDVIIGLRDSAASSPDKLNISAELPLLSRGWVYQERMLSRRLLYCTRSELQLICRQGRGCECGRGSAALHRIETAKTYPTARDKQAYSAPLFAQMNPGQGRFGDLEAAIHWHKVVSEYSKLELSYESDKLPALSGCAKDISLLAGGEYLAGLWRHTLARDLLWDVHTQSSSRRPAEWRAPSWSWASVKATGGVTFAELAESAHLRTFLDRVTAIECQPRGKDPTGSLQSASIRLRTRLYEVSMRRVCYADLKIRSRGRLKHLIESQDMTKSTDGTPIPDRCTFEDRGLPLWGGTIRVGLNPDFEYGLDTFPWNRAKKDQGCYQAKIFLLHVCDSQVERVGKEGVDYFLALKRNSQAPPGDVYERVGLVRVIGKSDVRQRWLVEVLDQNYRTDEQEVILV</sequence>
<comment type="caution">
    <text evidence="2">The sequence shown here is derived from an EMBL/GenBank/DDBJ whole genome shotgun (WGS) entry which is preliminary data.</text>
</comment>
<dbReference type="AlphaFoldDB" id="A0AAE8MS33"/>
<proteinExistence type="predicted"/>
<protein>
    <recommendedName>
        <fullName evidence="1">Heterokaryon incompatibility domain-containing protein</fullName>
    </recommendedName>
</protein>
<evidence type="ECO:0000313" key="2">
    <source>
        <dbReference type="EMBL" id="SPN98694.1"/>
    </source>
</evidence>
<evidence type="ECO:0000313" key="3">
    <source>
        <dbReference type="Proteomes" id="UP001187682"/>
    </source>
</evidence>
<organism evidence="2 3">
    <name type="scientific">Cephalotrichum gorgonifer</name>
    <dbReference type="NCBI Taxonomy" id="2041049"/>
    <lineage>
        <taxon>Eukaryota</taxon>
        <taxon>Fungi</taxon>
        <taxon>Dikarya</taxon>
        <taxon>Ascomycota</taxon>
        <taxon>Pezizomycotina</taxon>
        <taxon>Sordariomycetes</taxon>
        <taxon>Hypocreomycetidae</taxon>
        <taxon>Microascales</taxon>
        <taxon>Microascaceae</taxon>
        <taxon>Cephalotrichum</taxon>
    </lineage>
</organism>
<dbReference type="Proteomes" id="UP001187682">
    <property type="component" value="Unassembled WGS sequence"/>
</dbReference>
<dbReference type="PANTHER" id="PTHR33112">
    <property type="entry name" value="DOMAIN PROTEIN, PUTATIVE-RELATED"/>
    <property type="match status" value="1"/>
</dbReference>
<feature type="domain" description="Heterokaryon incompatibility" evidence="1">
    <location>
        <begin position="18"/>
        <end position="140"/>
    </location>
</feature>
<dbReference type="InterPro" id="IPR010730">
    <property type="entry name" value="HET"/>
</dbReference>
<keyword evidence="3" id="KW-1185">Reference proteome</keyword>
<name>A0AAE8MS33_9PEZI</name>
<dbReference type="PANTHER" id="PTHR33112:SF9">
    <property type="entry name" value="HETEROKARYON INCOMPATIBILITY DOMAIN-CONTAINING PROTEIN"/>
    <property type="match status" value="1"/>
</dbReference>
<dbReference type="Pfam" id="PF06985">
    <property type="entry name" value="HET"/>
    <property type="match status" value="1"/>
</dbReference>
<dbReference type="EMBL" id="ONZQ02000002">
    <property type="protein sequence ID" value="SPN98694.1"/>
    <property type="molecule type" value="Genomic_DNA"/>
</dbReference>